<protein>
    <submittedName>
        <fullName evidence="1">Uncharacterized protein</fullName>
    </submittedName>
</protein>
<dbReference type="EMBL" id="ABCC02000002">
    <property type="protein sequence ID" value="EDP19439.1"/>
    <property type="molecule type" value="Genomic_DNA"/>
</dbReference>
<reference evidence="1 2" key="2">
    <citation type="submission" date="2007-09" db="EMBL/GenBank/DDBJ databases">
        <title>Draft genome sequence of Clostridium bolteae (ATCC BAA-613).</title>
        <authorList>
            <person name="Sudarsanam P."/>
            <person name="Ley R."/>
            <person name="Guruge J."/>
            <person name="Turnbaugh P.J."/>
            <person name="Mahowald M."/>
            <person name="Liep D."/>
            <person name="Gordon J."/>
        </authorList>
    </citation>
    <scope>NUCLEOTIDE SEQUENCE [LARGE SCALE GENOMIC DNA]</scope>
    <source>
        <strain evidence="2">ATCC BAA-613 / DSM 15670 / CCUG 46953 / JCM 12243 / WAL 16351</strain>
    </source>
</reference>
<organism evidence="1 2">
    <name type="scientific">Enterocloster bolteae (strain ATCC BAA-613 / DSM 15670 / CCUG 46953 / JCM 12243 / WAL 16351)</name>
    <name type="common">Clostridium bolteae</name>
    <dbReference type="NCBI Taxonomy" id="411902"/>
    <lineage>
        <taxon>Bacteria</taxon>
        <taxon>Bacillati</taxon>
        <taxon>Bacillota</taxon>
        <taxon>Clostridia</taxon>
        <taxon>Lachnospirales</taxon>
        <taxon>Lachnospiraceae</taxon>
        <taxon>Enterocloster</taxon>
    </lineage>
</organism>
<proteinExistence type="predicted"/>
<comment type="caution">
    <text evidence="1">The sequence shown here is derived from an EMBL/GenBank/DDBJ whole genome shotgun (WGS) entry which is preliminary data.</text>
</comment>
<accession>A8RH04</accession>
<evidence type="ECO:0000313" key="2">
    <source>
        <dbReference type="Proteomes" id="UP000005396"/>
    </source>
</evidence>
<sequence length="100" mass="11027">MAAEPLGAFILKSEKAASVNNSNPNPVIIVINLRSSCFLLSADMLGRFPPQTAVTAVIALKLRYILGRVFAMQVTKKSPKLQKNRDRHKRSVDVCLCPFT</sequence>
<dbReference type="HOGENOM" id="CLU_2300866_0_0_9"/>
<gene>
    <name evidence="1" type="ORF">CLOBOL_00276</name>
</gene>
<reference evidence="1 2" key="1">
    <citation type="submission" date="2007-08" db="EMBL/GenBank/DDBJ databases">
        <authorList>
            <person name="Fulton L."/>
            <person name="Clifton S."/>
            <person name="Fulton B."/>
            <person name="Xu J."/>
            <person name="Minx P."/>
            <person name="Pepin K.H."/>
            <person name="Johnson M."/>
            <person name="Thiruvilangam P."/>
            <person name="Bhonagiri V."/>
            <person name="Nash W.E."/>
            <person name="Mardis E.R."/>
            <person name="Wilson R.K."/>
        </authorList>
    </citation>
    <scope>NUCLEOTIDE SEQUENCE [LARGE SCALE GENOMIC DNA]</scope>
    <source>
        <strain evidence="2">ATCC BAA-613 / DSM 15670 / CCUG 46953 / JCM 12243 / WAL 16351</strain>
    </source>
</reference>
<dbReference type="AlphaFoldDB" id="A8RH04"/>
<evidence type="ECO:0000313" key="1">
    <source>
        <dbReference type="EMBL" id="EDP19439.1"/>
    </source>
</evidence>
<dbReference type="Proteomes" id="UP000005396">
    <property type="component" value="Unassembled WGS sequence"/>
</dbReference>
<name>A8RH04_ENTBW</name>
<dbReference type="PaxDb" id="411902-CLOBOL_00276"/>